<dbReference type="GO" id="GO:0003723">
    <property type="term" value="F:RNA binding"/>
    <property type="evidence" value="ECO:0007669"/>
    <property type="project" value="UniProtKB-KW"/>
</dbReference>
<dbReference type="Pfam" id="PF04857">
    <property type="entry name" value="CAF1"/>
    <property type="match status" value="2"/>
</dbReference>
<dbReference type="Gene3D" id="3.30.420.10">
    <property type="entry name" value="Ribonuclease H-like superfamily/Ribonuclease H"/>
    <property type="match status" value="1"/>
</dbReference>
<keyword evidence="13" id="KW-0804">Transcription</keyword>
<evidence type="ECO:0000256" key="2">
    <source>
        <dbReference type="ARBA" id="ARBA00004123"/>
    </source>
</evidence>
<name>A0A9P7DLG4_9AGAM</name>
<keyword evidence="16" id="KW-1185">Reference proteome</keyword>
<evidence type="ECO:0000256" key="14">
    <source>
        <dbReference type="ARBA" id="ARBA00023242"/>
    </source>
</evidence>
<keyword evidence="12" id="KW-0805">Transcription regulation</keyword>
<dbReference type="PANTHER" id="PTHR10797">
    <property type="entry name" value="CCR4-NOT TRANSCRIPTION COMPLEX SUBUNIT"/>
    <property type="match status" value="1"/>
</dbReference>
<dbReference type="GO" id="GO:0030014">
    <property type="term" value="C:CCR4-NOT complex"/>
    <property type="evidence" value="ECO:0007669"/>
    <property type="project" value="InterPro"/>
</dbReference>
<keyword evidence="11" id="KW-0694">RNA-binding</keyword>
<comment type="subcellular location">
    <subcellularLocation>
        <location evidence="3">Cytoplasm</location>
    </subcellularLocation>
    <subcellularLocation>
        <location evidence="2">Nucleus</location>
    </subcellularLocation>
</comment>
<evidence type="ECO:0000256" key="5">
    <source>
        <dbReference type="ARBA" id="ARBA00012161"/>
    </source>
</evidence>
<dbReference type="EC" id="3.1.13.4" evidence="5"/>
<keyword evidence="14" id="KW-0539">Nucleus</keyword>
<gene>
    <name evidence="15" type="ORF">HD556DRAFT_1233248</name>
</gene>
<evidence type="ECO:0000313" key="15">
    <source>
        <dbReference type="EMBL" id="KAG1797772.1"/>
    </source>
</evidence>
<dbReference type="EMBL" id="JABBWE010000015">
    <property type="protein sequence ID" value="KAG1797772.1"/>
    <property type="molecule type" value="Genomic_DNA"/>
</dbReference>
<dbReference type="GeneID" id="64591343"/>
<dbReference type="InterPro" id="IPR036397">
    <property type="entry name" value="RNaseH_sf"/>
</dbReference>
<dbReference type="Proteomes" id="UP000719766">
    <property type="component" value="Unassembled WGS sequence"/>
</dbReference>
<evidence type="ECO:0000256" key="1">
    <source>
        <dbReference type="ARBA" id="ARBA00001663"/>
    </source>
</evidence>
<keyword evidence="7" id="KW-0540">Nuclease</keyword>
<proteinExistence type="inferred from homology"/>
<evidence type="ECO:0000256" key="11">
    <source>
        <dbReference type="ARBA" id="ARBA00022884"/>
    </source>
</evidence>
<accession>A0A9P7DLG4</accession>
<organism evidence="15 16">
    <name type="scientific">Suillus plorans</name>
    <dbReference type="NCBI Taxonomy" id="116603"/>
    <lineage>
        <taxon>Eukaryota</taxon>
        <taxon>Fungi</taxon>
        <taxon>Dikarya</taxon>
        <taxon>Basidiomycota</taxon>
        <taxon>Agaricomycotina</taxon>
        <taxon>Agaricomycetes</taxon>
        <taxon>Agaricomycetidae</taxon>
        <taxon>Boletales</taxon>
        <taxon>Suillineae</taxon>
        <taxon>Suillaceae</taxon>
        <taxon>Suillus</taxon>
    </lineage>
</organism>
<evidence type="ECO:0000256" key="10">
    <source>
        <dbReference type="ARBA" id="ARBA00022839"/>
    </source>
</evidence>
<dbReference type="InterPro" id="IPR012337">
    <property type="entry name" value="RNaseH-like_sf"/>
</dbReference>
<evidence type="ECO:0000256" key="7">
    <source>
        <dbReference type="ARBA" id="ARBA00022722"/>
    </source>
</evidence>
<dbReference type="InterPro" id="IPR006941">
    <property type="entry name" value="RNase_CAF1"/>
</dbReference>
<evidence type="ECO:0000256" key="8">
    <source>
        <dbReference type="ARBA" id="ARBA00022723"/>
    </source>
</evidence>
<dbReference type="OrthoDB" id="1164111at2759"/>
<evidence type="ECO:0000256" key="13">
    <source>
        <dbReference type="ARBA" id="ARBA00023163"/>
    </source>
</evidence>
<evidence type="ECO:0000256" key="3">
    <source>
        <dbReference type="ARBA" id="ARBA00004496"/>
    </source>
</evidence>
<dbReference type="RefSeq" id="XP_041162725.1">
    <property type="nucleotide sequence ID" value="XM_041297579.1"/>
</dbReference>
<dbReference type="GO" id="GO:0005634">
    <property type="term" value="C:nucleus"/>
    <property type="evidence" value="ECO:0007669"/>
    <property type="project" value="UniProtKB-SubCell"/>
</dbReference>
<evidence type="ECO:0000256" key="12">
    <source>
        <dbReference type="ARBA" id="ARBA00023015"/>
    </source>
</evidence>
<dbReference type="SUPFAM" id="SSF53098">
    <property type="entry name" value="Ribonuclease H-like"/>
    <property type="match status" value="1"/>
</dbReference>
<keyword evidence="9" id="KW-0378">Hydrolase</keyword>
<dbReference type="InterPro" id="IPR039637">
    <property type="entry name" value="CNOT7/CNOT8/Pop2"/>
</dbReference>
<dbReference type="AlphaFoldDB" id="A0A9P7DLG4"/>
<evidence type="ECO:0000256" key="6">
    <source>
        <dbReference type="ARBA" id="ARBA00022490"/>
    </source>
</evidence>
<keyword evidence="10" id="KW-0269">Exonuclease</keyword>
<comment type="catalytic activity">
    <reaction evidence="1">
        <text>Exonucleolytic cleavage of poly(A) to 5'-AMP.</text>
        <dbReference type="EC" id="3.1.13.4"/>
    </reaction>
</comment>
<evidence type="ECO:0000256" key="4">
    <source>
        <dbReference type="ARBA" id="ARBA00008372"/>
    </source>
</evidence>
<dbReference type="GO" id="GO:0046872">
    <property type="term" value="F:metal ion binding"/>
    <property type="evidence" value="ECO:0007669"/>
    <property type="project" value="UniProtKB-KW"/>
</dbReference>
<dbReference type="FunFam" id="3.30.420.10:FF:000048">
    <property type="entry name" value="CCR4-associated factor 1, putative"/>
    <property type="match status" value="1"/>
</dbReference>
<sequence length="351" mass="39010">MSRIREVWAPNLEAEMRNIRDLIDEYPYVAIVRRVDTEFPGVVARPIGTFKTSSDYHYQTMRCNVDLLKLIQAGITLADEEGNFPQDVTTWQFNFKFSISEDMYAPESIDLLQKSGLDFQRHEEMGILPYDFAELLITSGLVLAPEAKWISFHSGYDFGYLVRLLTAMSLPTSEEQFFEWLRTWFPYCYDIKFMMRASKSLKGGLQEVADDLGVMRIGTSHQAGSDSLLTASTFFKMRELYFNDQIDDAEYNCKLYGLGQTFAVSNGITDTGRGGATIAEREDRGIPRDSQNQTPALSAPQNQGVIMGMGVPLPTPALGGALPAPLPSGTPYGPMGANGPFIRTAIGVGGR</sequence>
<reference evidence="15" key="1">
    <citation type="journal article" date="2020" name="New Phytol.">
        <title>Comparative genomics reveals dynamic genome evolution in host specialist ectomycorrhizal fungi.</title>
        <authorList>
            <person name="Lofgren L.A."/>
            <person name="Nguyen N.H."/>
            <person name="Vilgalys R."/>
            <person name="Ruytinx J."/>
            <person name="Liao H.L."/>
            <person name="Branco S."/>
            <person name="Kuo A."/>
            <person name="LaButti K."/>
            <person name="Lipzen A."/>
            <person name="Andreopoulos W."/>
            <person name="Pangilinan J."/>
            <person name="Riley R."/>
            <person name="Hundley H."/>
            <person name="Na H."/>
            <person name="Barry K."/>
            <person name="Grigoriev I.V."/>
            <person name="Stajich J.E."/>
            <person name="Kennedy P.G."/>
        </authorList>
    </citation>
    <scope>NUCLEOTIDE SEQUENCE</scope>
    <source>
        <strain evidence="15">S12</strain>
    </source>
</reference>
<dbReference type="GO" id="GO:0004535">
    <property type="term" value="F:poly(A)-specific ribonuclease activity"/>
    <property type="evidence" value="ECO:0007669"/>
    <property type="project" value="UniProtKB-EC"/>
</dbReference>
<protein>
    <recommendedName>
        <fullName evidence="5">poly(A)-specific ribonuclease</fullName>
        <ecNumber evidence="5">3.1.13.4</ecNumber>
    </recommendedName>
</protein>
<comment type="similarity">
    <text evidence="4">Belongs to the CAF1 family.</text>
</comment>
<evidence type="ECO:0000313" key="16">
    <source>
        <dbReference type="Proteomes" id="UP000719766"/>
    </source>
</evidence>
<keyword evidence="6" id="KW-0963">Cytoplasm</keyword>
<comment type="caution">
    <text evidence="15">The sequence shown here is derived from an EMBL/GenBank/DDBJ whole genome shotgun (WGS) entry which is preliminary data.</text>
</comment>
<dbReference type="GO" id="GO:0005737">
    <property type="term" value="C:cytoplasm"/>
    <property type="evidence" value="ECO:0007669"/>
    <property type="project" value="UniProtKB-SubCell"/>
</dbReference>
<evidence type="ECO:0000256" key="9">
    <source>
        <dbReference type="ARBA" id="ARBA00022801"/>
    </source>
</evidence>
<keyword evidence="8" id="KW-0479">Metal-binding</keyword>